<accession>A0A918X9L2</accession>
<reference evidence="2 3" key="1">
    <citation type="journal article" date="2014" name="Int. J. Syst. Evol. Microbiol.">
        <title>Complete genome sequence of Corynebacterium casei LMG S-19264T (=DSM 44701T), isolated from a smear-ripened cheese.</title>
        <authorList>
            <consortium name="US DOE Joint Genome Institute (JGI-PGF)"/>
            <person name="Walter F."/>
            <person name="Albersmeier A."/>
            <person name="Kalinowski J."/>
            <person name="Ruckert C."/>
        </authorList>
    </citation>
    <scope>NUCLEOTIDE SEQUENCE [LARGE SCALE GENOMIC DNA]</scope>
    <source>
        <strain evidence="2 3">KCTC 19473</strain>
    </source>
</reference>
<evidence type="ECO:0000313" key="3">
    <source>
        <dbReference type="Proteomes" id="UP000654947"/>
    </source>
</evidence>
<dbReference type="PANTHER" id="PTHR36221:SF1">
    <property type="entry name" value="DUF742 DOMAIN-CONTAINING PROTEIN"/>
    <property type="match status" value="1"/>
</dbReference>
<dbReference type="RefSeq" id="WP_230479892.1">
    <property type="nucleotide sequence ID" value="NZ_BMXL01000004.1"/>
</dbReference>
<sequence>MSRSLWPQEPGPETSLIRPYSLTDGRTRPSRSDLSLAAQVVAVPAVDEPQVDTELREILAMCVRPLSVAEVAARATLPLGVTRILMSDLLDQGLLMVSEAGPTCERPSLDTLRLVLDRIRDL</sequence>
<protein>
    <recommendedName>
        <fullName evidence="4">DUF742 domain-containing protein</fullName>
    </recommendedName>
</protein>
<gene>
    <name evidence="2" type="ORF">GCM10007147_11040</name>
</gene>
<evidence type="ECO:0000313" key="2">
    <source>
        <dbReference type="EMBL" id="GHD19797.1"/>
    </source>
</evidence>
<name>A0A918X9L2_9ACTN</name>
<dbReference type="PANTHER" id="PTHR36221">
    <property type="entry name" value="DUF742 DOMAIN-CONTAINING PROTEIN"/>
    <property type="match status" value="1"/>
</dbReference>
<dbReference type="EMBL" id="BMXL01000004">
    <property type="protein sequence ID" value="GHD19797.1"/>
    <property type="molecule type" value="Genomic_DNA"/>
</dbReference>
<evidence type="ECO:0000256" key="1">
    <source>
        <dbReference type="SAM" id="MobiDB-lite"/>
    </source>
</evidence>
<proteinExistence type="predicted"/>
<evidence type="ECO:0008006" key="4">
    <source>
        <dbReference type="Google" id="ProtNLM"/>
    </source>
</evidence>
<dbReference type="Proteomes" id="UP000654947">
    <property type="component" value="Unassembled WGS sequence"/>
</dbReference>
<dbReference type="AlphaFoldDB" id="A0A918X9L2"/>
<feature type="region of interest" description="Disordered" evidence="1">
    <location>
        <begin position="1"/>
        <end position="28"/>
    </location>
</feature>
<dbReference type="Pfam" id="PF05331">
    <property type="entry name" value="DUF742"/>
    <property type="match status" value="1"/>
</dbReference>
<keyword evidence="3" id="KW-1185">Reference proteome</keyword>
<dbReference type="InterPro" id="IPR007995">
    <property type="entry name" value="DUF742"/>
</dbReference>
<comment type="caution">
    <text evidence="2">The sequence shown here is derived from an EMBL/GenBank/DDBJ whole genome shotgun (WGS) entry which is preliminary data.</text>
</comment>
<organism evidence="2 3">
    <name type="scientific">Nocardiopsis kunsanensis</name>
    <dbReference type="NCBI Taxonomy" id="141693"/>
    <lineage>
        <taxon>Bacteria</taxon>
        <taxon>Bacillati</taxon>
        <taxon>Actinomycetota</taxon>
        <taxon>Actinomycetes</taxon>
        <taxon>Streptosporangiales</taxon>
        <taxon>Nocardiopsidaceae</taxon>
        <taxon>Nocardiopsis</taxon>
    </lineage>
</organism>